<evidence type="ECO:0000259" key="1">
    <source>
        <dbReference type="Pfam" id="PF13349"/>
    </source>
</evidence>
<dbReference type="EMBL" id="CP031320">
    <property type="protein sequence ID" value="AXK36542.1"/>
    <property type="molecule type" value="Genomic_DNA"/>
</dbReference>
<dbReference type="PANTHER" id="PTHR34094:SF1">
    <property type="entry name" value="PROTEIN FAM185A"/>
    <property type="match status" value="1"/>
</dbReference>
<keyword evidence="3" id="KW-1185">Reference proteome</keyword>
<dbReference type="Pfam" id="PF13349">
    <property type="entry name" value="DUF4097"/>
    <property type="match status" value="1"/>
</dbReference>
<protein>
    <recommendedName>
        <fullName evidence="1">DUF4097 domain-containing protein</fullName>
    </recommendedName>
</protein>
<feature type="domain" description="DUF4097" evidence="1">
    <location>
        <begin position="50"/>
        <end position="258"/>
    </location>
</feature>
<proteinExistence type="predicted"/>
<dbReference type="PANTHER" id="PTHR34094">
    <property type="match status" value="1"/>
</dbReference>
<gene>
    <name evidence="2" type="ORF">DVA86_32165</name>
</gene>
<reference evidence="2 3" key="1">
    <citation type="submission" date="2018-07" db="EMBL/GenBank/DDBJ databases">
        <title>Draft genome of the type strain Streptomyces armeniacus ATCC 15676.</title>
        <authorList>
            <person name="Labana P."/>
            <person name="Gosse J.T."/>
            <person name="Boddy C.N."/>
        </authorList>
    </citation>
    <scope>NUCLEOTIDE SEQUENCE [LARGE SCALE GENOMIC DNA]</scope>
    <source>
        <strain evidence="2 3">ATCC 15676</strain>
    </source>
</reference>
<organism evidence="2 3">
    <name type="scientific">Streptomyces armeniacus</name>
    <dbReference type="NCBI Taxonomy" id="83291"/>
    <lineage>
        <taxon>Bacteria</taxon>
        <taxon>Bacillati</taxon>
        <taxon>Actinomycetota</taxon>
        <taxon>Actinomycetes</taxon>
        <taxon>Kitasatosporales</taxon>
        <taxon>Streptomycetaceae</taxon>
        <taxon>Streptomyces</taxon>
    </lineage>
</organism>
<sequence length="278" mass="28449">MPSFDTPEPIAATLEFDAGHAWITAGERTDTEVEVLPADDANEADVRAAEQTRVTCDDGRLQIRATRKGSLFGKLGSVAVYVGLPTGSHVQGTASLADFTCEGRLGDCRLKTSIGDLDVEESASAQLRTGHGDIRLGRAAGDAAVTGAGRIRLGEVAGAATVKNANGDTAIGEVTGELWTSASNGRISVGVASAGVSAKSSNGRIRVGEVARGTVTLHTAAGDVEVGVRESTVAWLDVSARTGHVRNSLGASEAPGASDETVEVHARTGLGDIVIHRA</sequence>
<dbReference type="Proteomes" id="UP000254425">
    <property type="component" value="Chromosome"/>
</dbReference>
<accession>A0A345XY26</accession>
<evidence type="ECO:0000313" key="3">
    <source>
        <dbReference type="Proteomes" id="UP000254425"/>
    </source>
</evidence>
<dbReference type="KEGG" id="sarm:DVA86_32165"/>
<evidence type="ECO:0000313" key="2">
    <source>
        <dbReference type="EMBL" id="AXK36542.1"/>
    </source>
</evidence>
<dbReference type="RefSeq" id="WP_208883519.1">
    <property type="nucleotide sequence ID" value="NZ_CP031320.1"/>
</dbReference>
<name>A0A345XY26_9ACTN</name>
<dbReference type="InterPro" id="IPR025164">
    <property type="entry name" value="Toastrack_DUF4097"/>
</dbReference>
<dbReference type="AlphaFoldDB" id="A0A345XY26"/>